<dbReference type="CDD" id="cd00090">
    <property type="entry name" value="HTH_ARSR"/>
    <property type="match status" value="1"/>
</dbReference>
<dbReference type="InterPro" id="IPR036390">
    <property type="entry name" value="WH_DNA-bd_sf"/>
</dbReference>
<feature type="domain" description="HTH arsR-type" evidence="4">
    <location>
        <begin position="20"/>
        <end position="117"/>
    </location>
</feature>
<dbReference type="InterPro" id="IPR001845">
    <property type="entry name" value="HTH_ArsR_DNA-bd_dom"/>
</dbReference>
<evidence type="ECO:0000256" key="2">
    <source>
        <dbReference type="ARBA" id="ARBA00023125"/>
    </source>
</evidence>
<keyword evidence="2" id="KW-0238">DNA-binding</keyword>
<dbReference type="InterPro" id="IPR011991">
    <property type="entry name" value="ArsR-like_HTH"/>
</dbReference>
<evidence type="ECO:0000256" key="3">
    <source>
        <dbReference type="ARBA" id="ARBA00023163"/>
    </source>
</evidence>
<dbReference type="EMBL" id="BSTX01000001">
    <property type="protein sequence ID" value="GLZ77166.1"/>
    <property type="molecule type" value="Genomic_DNA"/>
</dbReference>
<dbReference type="SUPFAM" id="SSF46785">
    <property type="entry name" value="Winged helix' DNA-binding domain"/>
    <property type="match status" value="1"/>
</dbReference>
<dbReference type="NCBIfam" id="NF033788">
    <property type="entry name" value="HTH_metalloreg"/>
    <property type="match status" value="1"/>
</dbReference>
<dbReference type="Pfam" id="PF01022">
    <property type="entry name" value="HTH_5"/>
    <property type="match status" value="1"/>
</dbReference>
<dbReference type="Proteomes" id="UP001165079">
    <property type="component" value="Unassembled WGS sequence"/>
</dbReference>
<evidence type="ECO:0000259" key="4">
    <source>
        <dbReference type="PROSITE" id="PS50987"/>
    </source>
</evidence>
<dbReference type="PANTHER" id="PTHR33154:SF18">
    <property type="entry name" value="ARSENICAL RESISTANCE OPERON REPRESSOR"/>
    <property type="match status" value="1"/>
</dbReference>
<comment type="caution">
    <text evidence="5">The sequence shown here is derived from an EMBL/GenBank/DDBJ whole genome shotgun (WGS) entry which is preliminary data.</text>
</comment>
<dbReference type="InterPro" id="IPR051081">
    <property type="entry name" value="HTH_MetalResp_TranReg"/>
</dbReference>
<evidence type="ECO:0000313" key="5">
    <source>
        <dbReference type="EMBL" id="GLZ77166.1"/>
    </source>
</evidence>
<sequence length="126" mass="13792">MPRAIVDTSYSTSPLDGEPMEQTEAERLASVLKALADANRLRLISLIQSSPAGEACVCELTEPLGLSQPTISHHLRILTDAGLLERDKRGVWAYFRLVPEALTIIAGSITPPKQRHRRAAPAPRSR</sequence>
<dbReference type="GO" id="GO:0003677">
    <property type="term" value="F:DNA binding"/>
    <property type="evidence" value="ECO:0007669"/>
    <property type="project" value="UniProtKB-KW"/>
</dbReference>
<organism evidence="5 6">
    <name type="scientific">Actinorhabdospora filicis</name>
    <dbReference type="NCBI Taxonomy" id="1785913"/>
    <lineage>
        <taxon>Bacteria</taxon>
        <taxon>Bacillati</taxon>
        <taxon>Actinomycetota</taxon>
        <taxon>Actinomycetes</taxon>
        <taxon>Micromonosporales</taxon>
        <taxon>Micromonosporaceae</taxon>
        <taxon>Actinorhabdospora</taxon>
    </lineage>
</organism>
<protein>
    <submittedName>
        <fullName evidence="5">Transcriptional regulator, ArsR family protein</fullName>
    </submittedName>
</protein>
<dbReference type="InterPro" id="IPR036388">
    <property type="entry name" value="WH-like_DNA-bd_sf"/>
</dbReference>
<gene>
    <name evidence="5" type="ORF">Afil01_19730</name>
</gene>
<proteinExistence type="predicted"/>
<accession>A0A9W6W960</accession>
<evidence type="ECO:0000313" key="6">
    <source>
        <dbReference type="Proteomes" id="UP001165079"/>
    </source>
</evidence>
<keyword evidence="6" id="KW-1185">Reference proteome</keyword>
<reference evidence="5" key="1">
    <citation type="submission" date="2023-03" db="EMBL/GenBank/DDBJ databases">
        <title>Actinorhabdospora filicis NBRC 111898.</title>
        <authorList>
            <person name="Ichikawa N."/>
            <person name="Sato H."/>
            <person name="Tonouchi N."/>
        </authorList>
    </citation>
    <scope>NUCLEOTIDE SEQUENCE</scope>
    <source>
        <strain evidence="5">NBRC 111898</strain>
    </source>
</reference>
<name>A0A9W6W960_9ACTN</name>
<dbReference type="PROSITE" id="PS50987">
    <property type="entry name" value="HTH_ARSR_2"/>
    <property type="match status" value="1"/>
</dbReference>
<dbReference type="Gene3D" id="1.10.10.10">
    <property type="entry name" value="Winged helix-like DNA-binding domain superfamily/Winged helix DNA-binding domain"/>
    <property type="match status" value="1"/>
</dbReference>
<dbReference type="SMART" id="SM00418">
    <property type="entry name" value="HTH_ARSR"/>
    <property type="match status" value="1"/>
</dbReference>
<dbReference type="AlphaFoldDB" id="A0A9W6W960"/>
<dbReference type="PRINTS" id="PR00778">
    <property type="entry name" value="HTHARSR"/>
</dbReference>
<dbReference type="PANTHER" id="PTHR33154">
    <property type="entry name" value="TRANSCRIPTIONAL REGULATOR, ARSR FAMILY"/>
    <property type="match status" value="1"/>
</dbReference>
<keyword evidence="1" id="KW-0805">Transcription regulation</keyword>
<evidence type="ECO:0000256" key="1">
    <source>
        <dbReference type="ARBA" id="ARBA00023015"/>
    </source>
</evidence>
<dbReference type="GO" id="GO:0003700">
    <property type="term" value="F:DNA-binding transcription factor activity"/>
    <property type="evidence" value="ECO:0007669"/>
    <property type="project" value="InterPro"/>
</dbReference>
<keyword evidence="3" id="KW-0804">Transcription</keyword>